<feature type="transmembrane region" description="Helical" evidence="1">
    <location>
        <begin position="24"/>
        <end position="50"/>
    </location>
</feature>
<dbReference type="AlphaFoldDB" id="A0A0U3IGE1"/>
<keyword evidence="1" id="KW-0812">Transmembrane</keyword>
<evidence type="ECO:0000313" key="2">
    <source>
        <dbReference type="EMBL" id="ALU46119.1"/>
    </source>
</evidence>
<gene>
    <name evidence="2" type="ORF">AT705_24465</name>
</gene>
<sequence length="108" mass="12452">MKKPKETTSSPAPSSSRFTFPVPLLFRWLLCVGGPLLLLFLGGDLFWLLSAEYGNHLYWLAMIYLFFGTFSTPIQRDTLAQTEQLPRVLLNVWKDIVLWPLRKKSALH</sequence>
<proteinExistence type="predicted"/>
<dbReference type="EMBL" id="CP013613">
    <property type="protein sequence ID" value="ALU46119.1"/>
    <property type="molecule type" value="Genomic_DNA"/>
</dbReference>
<feature type="transmembrane region" description="Helical" evidence="1">
    <location>
        <begin position="56"/>
        <end position="74"/>
    </location>
</feature>
<reference evidence="2 3" key="1">
    <citation type="submission" date="2015-12" db="EMBL/GenBank/DDBJ databases">
        <title>Complete genome sequence of Pseudoalteromonas rubra SCSIO 6842, harboring a conjugative plasmid.</title>
        <authorList>
            <person name="Li B."/>
            <person name="Wang X."/>
        </authorList>
    </citation>
    <scope>NUCLEOTIDE SEQUENCE [LARGE SCALE GENOMIC DNA]</scope>
    <source>
        <strain evidence="2 3">SCSIO 6842</strain>
        <plasmid evidence="3">Plasmid pMBL6842</plasmid>
    </source>
</reference>
<name>A0A0U3IGE1_9GAMM</name>
<geneLocation type="plasmid" evidence="2 3">
    <name>pMBL6842</name>
</geneLocation>
<accession>A0A0U3IGE1</accession>
<evidence type="ECO:0000313" key="3">
    <source>
        <dbReference type="Proteomes" id="UP000069015"/>
    </source>
</evidence>
<dbReference type="Proteomes" id="UP000069015">
    <property type="component" value="Plasmid pMBL6842"/>
</dbReference>
<keyword evidence="1" id="KW-1133">Transmembrane helix</keyword>
<dbReference type="RefSeq" id="WP_058798954.1">
    <property type="nucleotide sequence ID" value="NZ_CP013613.1"/>
</dbReference>
<protein>
    <submittedName>
        <fullName evidence="2">Uncharacterized protein</fullName>
    </submittedName>
</protein>
<dbReference type="KEGG" id="prr:AT705_24465"/>
<keyword evidence="1" id="KW-0472">Membrane</keyword>
<keyword evidence="2" id="KW-0614">Plasmid</keyword>
<evidence type="ECO:0000256" key="1">
    <source>
        <dbReference type="SAM" id="Phobius"/>
    </source>
</evidence>
<organism evidence="2 3">
    <name type="scientific">Pseudoalteromonas rubra</name>
    <dbReference type="NCBI Taxonomy" id="43658"/>
    <lineage>
        <taxon>Bacteria</taxon>
        <taxon>Pseudomonadati</taxon>
        <taxon>Pseudomonadota</taxon>
        <taxon>Gammaproteobacteria</taxon>
        <taxon>Alteromonadales</taxon>
        <taxon>Pseudoalteromonadaceae</taxon>
        <taxon>Pseudoalteromonas</taxon>
    </lineage>
</organism>